<gene>
    <name evidence="1" type="ORF">RWD45_02735</name>
</gene>
<evidence type="ECO:0008006" key="3">
    <source>
        <dbReference type="Google" id="ProtNLM"/>
    </source>
</evidence>
<reference evidence="1 2" key="1">
    <citation type="submission" date="2023-10" db="EMBL/GenBank/DDBJ databases">
        <title>Virgibacillus soli CC-YMP-6 genome.</title>
        <authorList>
            <person name="Miliotis G."/>
            <person name="Sengupta P."/>
            <person name="Hameed A."/>
            <person name="Chuvochina M."/>
            <person name="Mcdonagh F."/>
            <person name="Simpson A.C."/>
            <person name="Singh N.K."/>
            <person name="Rekha P.D."/>
            <person name="Raman K."/>
            <person name="Hugenholtz P."/>
            <person name="Venkateswaran K."/>
        </authorList>
    </citation>
    <scope>NUCLEOTIDE SEQUENCE [LARGE SCALE GENOMIC DNA]</scope>
    <source>
        <strain evidence="1 2">CC-YMP-6</strain>
    </source>
</reference>
<protein>
    <recommendedName>
        <fullName evidence="3">Apea-like HEPN domain-containing protein</fullName>
    </recommendedName>
</protein>
<dbReference type="RefSeq" id="WP_320379840.1">
    <property type="nucleotide sequence ID" value="NZ_JAWDIQ010000001.1"/>
</dbReference>
<comment type="caution">
    <text evidence="1">The sequence shown here is derived from an EMBL/GenBank/DDBJ whole genome shotgun (WGS) entry which is preliminary data.</text>
</comment>
<evidence type="ECO:0000313" key="2">
    <source>
        <dbReference type="Proteomes" id="UP001275315"/>
    </source>
</evidence>
<name>A0ABU5CQI2_9BACI</name>
<organism evidence="1 2">
    <name type="scientific">Paracerasibacillus soli</name>
    <dbReference type="NCBI Taxonomy" id="480284"/>
    <lineage>
        <taxon>Bacteria</taxon>
        <taxon>Bacillati</taxon>
        <taxon>Bacillota</taxon>
        <taxon>Bacilli</taxon>
        <taxon>Bacillales</taxon>
        <taxon>Bacillaceae</taxon>
        <taxon>Paracerasibacillus</taxon>
    </lineage>
</organism>
<keyword evidence="2" id="KW-1185">Reference proteome</keyword>
<dbReference type="Proteomes" id="UP001275315">
    <property type="component" value="Unassembled WGS sequence"/>
</dbReference>
<accession>A0ABU5CQI2</accession>
<dbReference type="EMBL" id="JAWDIQ010000001">
    <property type="protein sequence ID" value="MDY0407725.1"/>
    <property type="molecule type" value="Genomic_DNA"/>
</dbReference>
<sequence length="154" mass="18595">MVANHAERFLTAYNRIEKYLKVQVHDKRELGFSRMVRMLSKSNAVLKQYQDDLLEFAQLRNAIVHNRVDTTYVIAEPHLSIVEQIERIERALTKPKQVIPFSQKRLFNFNRMIRLLLHWSKLKETVFLRSRFTMVYVLSVFYRKRELLIGWQKI</sequence>
<evidence type="ECO:0000313" key="1">
    <source>
        <dbReference type="EMBL" id="MDY0407725.1"/>
    </source>
</evidence>
<proteinExistence type="predicted"/>